<dbReference type="EMBL" id="KL142368">
    <property type="protein sequence ID" value="KDR84495.1"/>
    <property type="molecule type" value="Genomic_DNA"/>
</dbReference>
<accession>A0A067TMS2</accession>
<feature type="compositionally biased region" description="Low complexity" evidence="1">
    <location>
        <begin position="143"/>
        <end position="156"/>
    </location>
</feature>
<protein>
    <submittedName>
        <fullName evidence="2">Uncharacterized protein</fullName>
    </submittedName>
</protein>
<reference evidence="3" key="1">
    <citation type="journal article" date="2014" name="Proc. Natl. Acad. Sci. U.S.A.">
        <title>Extensive sampling of basidiomycete genomes demonstrates inadequacy of the white-rot/brown-rot paradigm for wood decay fungi.</title>
        <authorList>
            <person name="Riley R."/>
            <person name="Salamov A.A."/>
            <person name="Brown D.W."/>
            <person name="Nagy L.G."/>
            <person name="Floudas D."/>
            <person name="Held B.W."/>
            <person name="Levasseur A."/>
            <person name="Lombard V."/>
            <person name="Morin E."/>
            <person name="Otillar R."/>
            <person name="Lindquist E.A."/>
            <person name="Sun H."/>
            <person name="LaButti K.M."/>
            <person name="Schmutz J."/>
            <person name="Jabbour D."/>
            <person name="Luo H."/>
            <person name="Baker S.E."/>
            <person name="Pisabarro A.G."/>
            <person name="Walton J.D."/>
            <person name="Blanchette R.A."/>
            <person name="Henrissat B."/>
            <person name="Martin F."/>
            <person name="Cullen D."/>
            <person name="Hibbett D.S."/>
            <person name="Grigoriev I.V."/>
        </authorList>
    </citation>
    <scope>NUCLEOTIDE SEQUENCE [LARGE SCALE GENOMIC DNA]</scope>
    <source>
        <strain evidence="3">CBS 339.88</strain>
    </source>
</reference>
<dbReference type="OrthoDB" id="3227079at2759"/>
<organism evidence="2 3">
    <name type="scientific">Galerina marginata (strain CBS 339.88)</name>
    <dbReference type="NCBI Taxonomy" id="685588"/>
    <lineage>
        <taxon>Eukaryota</taxon>
        <taxon>Fungi</taxon>
        <taxon>Dikarya</taxon>
        <taxon>Basidiomycota</taxon>
        <taxon>Agaricomycotina</taxon>
        <taxon>Agaricomycetes</taxon>
        <taxon>Agaricomycetidae</taxon>
        <taxon>Agaricales</taxon>
        <taxon>Agaricineae</taxon>
        <taxon>Strophariaceae</taxon>
        <taxon>Galerina</taxon>
    </lineage>
</organism>
<dbReference type="Proteomes" id="UP000027222">
    <property type="component" value="Unassembled WGS sequence"/>
</dbReference>
<dbReference type="AlphaFoldDB" id="A0A067TMS2"/>
<dbReference type="STRING" id="685588.A0A067TMS2"/>
<evidence type="ECO:0000313" key="3">
    <source>
        <dbReference type="Proteomes" id="UP000027222"/>
    </source>
</evidence>
<sequence length="256" mass="28162">MGFSLQNILCFCCRNKDEIDDPYNESSHLIPQTVEPPVIYSNVVLVDHKKLQERLGHIVRAKEGKMVNVASHIPFNLHNQVIPQEHHSISRSASGSVDAFDGQHRHPRALYPDFYSNQDTNRHQQHNPQAISSYPFGDPPRSRSPSPSSGLPAGPSTGTRSWAQISEQPKATPILNVRLVGYTDTMSRGRTRARGLAPSGLSSPPHGESQAEDDESATTPVVTSPGESTPNQHTALARTYNFKLTDTKPITVSWGD</sequence>
<proteinExistence type="predicted"/>
<feature type="region of interest" description="Disordered" evidence="1">
    <location>
        <begin position="186"/>
        <end position="233"/>
    </location>
</feature>
<name>A0A067TMS2_GALM3</name>
<dbReference type="HOGENOM" id="CLU_1086037_0_0_1"/>
<feature type="compositionally biased region" description="Polar residues" evidence="1">
    <location>
        <begin position="217"/>
        <end position="233"/>
    </location>
</feature>
<gene>
    <name evidence="2" type="ORF">GALMADRAFT_237385</name>
</gene>
<keyword evidence="3" id="KW-1185">Reference proteome</keyword>
<evidence type="ECO:0000313" key="2">
    <source>
        <dbReference type="EMBL" id="KDR84495.1"/>
    </source>
</evidence>
<feature type="region of interest" description="Disordered" evidence="1">
    <location>
        <begin position="86"/>
        <end position="161"/>
    </location>
</feature>
<evidence type="ECO:0000256" key="1">
    <source>
        <dbReference type="SAM" id="MobiDB-lite"/>
    </source>
</evidence>